<dbReference type="EMBL" id="NMUQ01000001">
    <property type="protein sequence ID" value="OXM15788.1"/>
    <property type="molecule type" value="Genomic_DNA"/>
</dbReference>
<evidence type="ECO:0000313" key="2">
    <source>
        <dbReference type="EMBL" id="OXM15788.1"/>
    </source>
</evidence>
<keyword evidence="1" id="KW-0812">Transmembrane</keyword>
<gene>
    <name evidence="2" type="ORF">CGZ75_03455</name>
</gene>
<accession>A0A229P0Y4</accession>
<keyword evidence="1" id="KW-1133">Transmembrane helix</keyword>
<proteinExistence type="predicted"/>
<evidence type="ECO:0000256" key="1">
    <source>
        <dbReference type="SAM" id="Phobius"/>
    </source>
</evidence>
<evidence type="ECO:0000313" key="3">
    <source>
        <dbReference type="Proteomes" id="UP000215145"/>
    </source>
</evidence>
<sequence>MTAKNDVMPIHGIQGSSIGIILVLFILLVIVTSMFSFSPYDPYENESVGIESNQTFRVFNQTTAYKLNLVSFSNIQNPGTRTLDPGASQALVLTSTSGLVYYTVLNNNNNAYVGAFSANMSSTAGFSINQYSGPIVPVVLLEDPYRLVVRYSIP</sequence>
<keyword evidence="1" id="KW-0472">Membrane</keyword>
<protein>
    <submittedName>
        <fullName evidence="2">Uncharacterized protein</fullName>
    </submittedName>
</protein>
<dbReference type="AlphaFoldDB" id="A0A229P0Y4"/>
<keyword evidence="3" id="KW-1185">Reference proteome</keyword>
<feature type="transmembrane region" description="Helical" evidence="1">
    <location>
        <begin position="12"/>
        <end position="37"/>
    </location>
</feature>
<name>A0A229P0Y4_9BACL</name>
<comment type="caution">
    <text evidence="2">The sequence shown here is derived from an EMBL/GenBank/DDBJ whole genome shotgun (WGS) entry which is preliminary data.</text>
</comment>
<organism evidence="2 3">
    <name type="scientific">Paenibacillus herberti</name>
    <dbReference type="NCBI Taxonomy" id="1619309"/>
    <lineage>
        <taxon>Bacteria</taxon>
        <taxon>Bacillati</taxon>
        <taxon>Bacillota</taxon>
        <taxon>Bacilli</taxon>
        <taxon>Bacillales</taxon>
        <taxon>Paenibacillaceae</taxon>
        <taxon>Paenibacillus</taxon>
    </lineage>
</organism>
<dbReference type="RefSeq" id="WP_089522880.1">
    <property type="nucleotide sequence ID" value="NZ_NMUQ01000001.1"/>
</dbReference>
<reference evidence="2 3" key="1">
    <citation type="submission" date="2017-07" db="EMBL/GenBank/DDBJ databases">
        <title>Paenibacillus herberti R33 genome sequencing and assembly.</title>
        <authorList>
            <person name="Su W."/>
        </authorList>
    </citation>
    <scope>NUCLEOTIDE SEQUENCE [LARGE SCALE GENOMIC DNA]</scope>
    <source>
        <strain evidence="2 3">R33</strain>
    </source>
</reference>
<dbReference type="Proteomes" id="UP000215145">
    <property type="component" value="Unassembled WGS sequence"/>
</dbReference>